<name>A0A068YDD1_ECHMU</name>
<dbReference type="OMA" id="YEDCHYF"/>
<dbReference type="EMBL" id="LN902842">
    <property type="protein sequence ID" value="CDS42783.1"/>
    <property type="molecule type" value="Genomic_DNA"/>
</dbReference>
<evidence type="ECO:0000256" key="9">
    <source>
        <dbReference type="ARBA" id="ARBA00022927"/>
    </source>
</evidence>
<dbReference type="GO" id="GO:0045505">
    <property type="term" value="F:dynein intermediate chain binding"/>
    <property type="evidence" value="ECO:0007669"/>
    <property type="project" value="TreeGrafter"/>
</dbReference>
<feature type="compositionally biased region" description="Low complexity" evidence="14">
    <location>
        <begin position="340"/>
        <end position="354"/>
    </location>
</feature>
<feature type="compositionally biased region" description="Basic residues" evidence="14">
    <location>
        <begin position="324"/>
        <end position="339"/>
    </location>
</feature>
<organism evidence="16 17">
    <name type="scientific">Echinococcus multilocularis</name>
    <name type="common">Fox tapeworm</name>
    <dbReference type="NCBI Taxonomy" id="6211"/>
    <lineage>
        <taxon>Eukaryota</taxon>
        <taxon>Metazoa</taxon>
        <taxon>Spiralia</taxon>
        <taxon>Lophotrochozoa</taxon>
        <taxon>Platyhelminthes</taxon>
        <taxon>Cestoda</taxon>
        <taxon>Eucestoda</taxon>
        <taxon>Cyclophyllidea</taxon>
        <taxon>Taeniidae</taxon>
        <taxon>Echinococcus</taxon>
    </lineage>
</organism>
<evidence type="ECO:0000256" key="8">
    <source>
        <dbReference type="ARBA" id="ARBA00022816"/>
    </source>
</evidence>
<evidence type="ECO:0000256" key="11">
    <source>
        <dbReference type="ARBA" id="ARBA00023175"/>
    </source>
</evidence>
<dbReference type="InterPro" id="IPR036116">
    <property type="entry name" value="FN3_sf"/>
</dbReference>
<dbReference type="Pfam" id="PF01221">
    <property type="entry name" value="Dynein_light"/>
    <property type="match status" value="1"/>
</dbReference>
<keyword evidence="12" id="KW-0206">Cytoskeleton</keyword>
<feature type="transmembrane region" description="Helical" evidence="15">
    <location>
        <begin position="267"/>
        <end position="293"/>
    </location>
</feature>
<sequence length="682" mass="75883">MSRNVAGERAVVRNSDMDESMQSLAIELAGAALEKYTIEKDIASHIKKEFDRRYGPTWHCVVGRNFGSYVTHELRNFLYFYPQTADAIARGERTKRLNSIHEGTFFPSAPLWNNSYRLPQLRKQGSRGVRGQMLDNFFVTSPWSDGRSLIAKWTWNYGVDLRYFEKASIFYYSPLDEGFERTEIITQPITSFTLQNLRPETTYFICLRVHHRLQSTKFGLTPAPTTSTLTTTNRSPLNWHLRQPSTPVSPDNYAYEVRCTQATTQNWHLSALIGGILGVVFALVLGFLLLFVLKRNQCLPSSSSGFGKQMTQRSLLRNSYSHRGGSRRRGQKSSTKRGSQHSSLWLSRSSNTRSEFIGHLREEDEDDEDDDDEVIAEDDEEDTEIDTGCKSSVRSQVGIYGGSGGTTGSSNRHSSMSSSIDAREDSSSVAMPYLPVNSVPSRTATRRSRDMKHSSMGYENIKNIYGVKLSVVAPTPEASGAKESLQKVSFTPVTTTIDVDGRKPEQNAISPSVVPVLPDPLRESSIASLRSPLVTSPSPLTKSSQSFGLESDSRGECRSPVPLPEPQLVGLQTPILVGLGCKDDCTCIESPKIEAASQLLPDIPYILYDDEEENAADFDLNYESSLSLTDATSGSSSESIVSSNYDYEDCHYFPPSEKFEGARHQNPGRQGPSIYAEFIETI</sequence>
<dbReference type="InterPro" id="IPR037177">
    <property type="entry name" value="DLC_sf"/>
</dbReference>
<keyword evidence="15" id="KW-1133">Transmembrane helix</keyword>
<evidence type="ECO:0000256" key="5">
    <source>
        <dbReference type="ARBA" id="ARBA00022448"/>
    </source>
</evidence>
<accession>A0A068YDD1</accession>
<evidence type="ECO:0000256" key="2">
    <source>
        <dbReference type="ARBA" id="ARBA00004245"/>
    </source>
</evidence>
<reference evidence="16" key="1">
    <citation type="journal article" date="2013" name="Nature">
        <title>The genomes of four tapeworm species reveal adaptations to parasitism.</title>
        <authorList>
            <person name="Tsai I.J."/>
            <person name="Zarowiecki M."/>
            <person name="Holroyd N."/>
            <person name="Garciarrubio A."/>
            <person name="Sanchez-Flores A."/>
            <person name="Brooks K.L."/>
            <person name="Tracey A."/>
            <person name="Bobes R.J."/>
            <person name="Fragoso G."/>
            <person name="Sciutto E."/>
            <person name="Aslett M."/>
            <person name="Beasley H."/>
            <person name="Bennett H.M."/>
            <person name="Cai J."/>
            <person name="Camicia F."/>
            <person name="Clark R."/>
            <person name="Cucher M."/>
            <person name="De Silva N."/>
            <person name="Day T.A."/>
            <person name="Deplazes P."/>
            <person name="Estrada K."/>
            <person name="Fernandez C."/>
            <person name="Holland P.W."/>
            <person name="Hou J."/>
            <person name="Hu S."/>
            <person name="Huckvale T."/>
            <person name="Hung S.S."/>
            <person name="Kamenetzky L."/>
            <person name="Keane J.A."/>
            <person name="Kiss F."/>
            <person name="Koziol U."/>
            <person name="Lambert O."/>
            <person name="Liu K."/>
            <person name="Luo X."/>
            <person name="Luo Y."/>
            <person name="Macchiaroli N."/>
            <person name="Nichol S."/>
            <person name="Paps J."/>
            <person name="Parkinson J."/>
            <person name="Pouchkina-Stantcheva N."/>
            <person name="Riddiford N."/>
            <person name="Rosenzvit M."/>
            <person name="Salinas G."/>
            <person name="Wasmuth J.D."/>
            <person name="Zamanian M."/>
            <person name="Zheng Y."/>
            <person name="Cai X."/>
            <person name="Soberon X."/>
            <person name="Olson P.D."/>
            <person name="Laclette J.P."/>
            <person name="Brehm K."/>
            <person name="Berriman M."/>
            <person name="Garciarrubio A."/>
            <person name="Bobes R.J."/>
            <person name="Fragoso G."/>
            <person name="Sanchez-Flores A."/>
            <person name="Estrada K."/>
            <person name="Cevallos M.A."/>
            <person name="Morett E."/>
            <person name="Gonzalez V."/>
            <person name="Portillo T."/>
            <person name="Ochoa-Leyva A."/>
            <person name="Jose M.V."/>
            <person name="Sciutto E."/>
            <person name="Landa A."/>
            <person name="Jimenez L."/>
            <person name="Valdes V."/>
            <person name="Carrero J.C."/>
            <person name="Larralde C."/>
            <person name="Morales-Montor J."/>
            <person name="Limon-Lason J."/>
            <person name="Soberon X."/>
            <person name="Laclette J.P."/>
        </authorList>
    </citation>
    <scope>NUCLEOTIDE SEQUENCE [LARGE SCALE GENOMIC DNA]</scope>
</reference>
<comment type="subcellular location">
    <subcellularLocation>
        <location evidence="2">Cytoplasm</location>
        <location evidence="2">Cytoskeleton</location>
    </subcellularLocation>
    <subcellularLocation>
        <location evidence="1">Nucleus</location>
    </subcellularLocation>
</comment>
<dbReference type="GO" id="GO:0005874">
    <property type="term" value="C:microtubule"/>
    <property type="evidence" value="ECO:0007669"/>
    <property type="project" value="UniProtKB-KW"/>
</dbReference>
<keyword evidence="10" id="KW-0243">Dynein</keyword>
<keyword evidence="13" id="KW-0539">Nucleus</keyword>
<dbReference type="InterPro" id="IPR019763">
    <property type="entry name" value="Dynein_light_1/2_CS"/>
</dbReference>
<dbReference type="GO" id="GO:0007017">
    <property type="term" value="P:microtubule-based process"/>
    <property type="evidence" value="ECO:0007669"/>
    <property type="project" value="InterPro"/>
</dbReference>
<keyword evidence="9" id="KW-0653">Protein transport</keyword>
<dbReference type="GO" id="GO:0051028">
    <property type="term" value="P:mRNA transport"/>
    <property type="evidence" value="ECO:0007669"/>
    <property type="project" value="UniProtKB-KW"/>
</dbReference>
<evidence type="ECO:0000313" key="17">
    <source>
        <dbReference type="Proteomes" id="UP000017246"/>
    </source>
</evidence>
<proteinExistence type="inferred from homology"/>
<dbReference type="CDD" id="cd21452">
    <property type="entry name" value="DLC-like_DYNLL1_DYNLL2"/>
    <property type="match status" value="1"/>
</dbReference>
<dbReference type="STRING" id="6211.A0A068YDD1"/>
<dbReference type="InterPro" id="IPR001372">
    <property type="entry name" value="Dynein_light_chain_typ-1/2"/>
</dbReference>
<keyword evidence="17" id="KW-1185">Reference proteome</keyword>
<dbReference type="eggNOG" id="KOG3430">
    <property type="taxonomic scope" value="Eukaryota"/>
</dbReference>
<keyword evidence="6" id="KW-0963">Cytoplasm</keyword>
<feature type="compositionally biased region" description="Low complexity" evidence="14">
    <location>
        <begin position="408"/>
        <end position="420"/>
    </location>
</feature>
<feature type="compositionally biased region" description="Acidic residues" evidence="14">
    <location>
        <begin position="363"/>
        <end position="385"/>
    </location>
</feature>
<feature type="region of interest" description="Disordered" evidence="14">
    <location>
        <begin position="529"/>
        <end position="564"/>
    </location>
</feature>
<evidence type="ECO:0000256" key="12">
    <source>
        <dbReference type="ARBA" id="ARBA00023212"/>
    </source>
</evidence>
<dbReference type="AlphaFoldDB" id="A0A068YDD1"/>
<reference evidence="16" key="2">
    <citation type="submission" date="2015-11" db="EMBL/GenBank/DDBJ databases">
        <authorList>
            <person name="Zhang Y."/>
            <person name="Guo Z."/>
        </authorList>
    </citation>
    <scope>NUCLEOTIDE SEQUENCE</scope>
</reference>
<evidence type="ECO:0000256" key="10">
    <source>
        <dbReference type="ARBA" id="ARBA00023017"/>
    </source>
</evidence>
<evidence type="ECO:0000256" key="4">
    <source>
        <dbReference type="ARBA" id="ARBA00015062"/>
    </source>
</evidence>
<evidence type="ECO:0000313" key="16">
    <source>
        <dbReference type="EMBL" id="CDS42783.1"/>
    </source>
</evidence>
<evidence type="ECO:0000256" key="14">
    <source>
        <dbReference type="SAM" id="MobiDB-lite"/>
    </source>
</evidence>
<dbReference type="PANTHER" id="PTHR11886">
    <property type="entry name" value="DYNEIN LIGHT CHAIN"/>
    <property type="match status" value="1"/>
</dbReference>
<keyword evidence="15" id="KW-0472">Membrane</keyword>
<feature type="compositionally biased region" description="Polar residues" evidence="14">
    <location>
        <begin position="529"/>
        <end position="548"/>
    </location>
</feature>
<dbReference type="SUPFAM" id="SSF49265">
    <property type="entry name" value="Fibronectin type III"/>
    <property type="match status" value="1"/>
</dbReference>
<keyword evidence="11" id="KW-0505">Motor protein</keyword>
<dbReference type="FunFam" id="3.30.740.10:FF:000005">
    <property type="entry name" value="Dynein light chain"/>
    <property type="match status" value="1"/>
</dbReference>
<gene>
    <name evidence="16" type="ORF">EmuJ_001049900</name>
</gene>
<dbReference type="PANTHER" id="PTHR11886:SF35">
    <property type="entry name" value="DYNEIN LIGHT CHAIN"/>
    <property type="match status" value="1"/>
</dbReference>
<dbReference type="Gene3D" id="3.30.740.10">
    <property type="entry name" value="Protein Inhibitor Of Neuronal Nitric Oxide Synthase"/>
    <property type="match status" value="1"/>
</dbReference>
<comment type="similarity">
    <text evidence="3">Belongs to the dynein light chain family.</text>
</comment>
<dbReference type="Proteomes" id="UP000017246">
    <property type="component" value="Unassembled WGS sequence"/>
</dbReference>
<feature type="region of interest" description="Disordered" evidence="14">
    <location>
        <begin position="317"/>
        <end position="453"/>
    </location>
</feature>
<dbReference type="GO" id="GO:0015031">
    <property type="term" value="P:protein transport"/>
    <property type="evidence" value="ECO:0007669"/>
    <property type="project" value="UniProtKB-KW"/>
</dbReference>
<dbReference type="PROSITE" id="PS01239">
    <property type="entry name" value="DYNEIN_LIGHT_1"/>
    <property type="match status" value="1"/>
</dbReference>
<evidence type="ECO:0000256" key="15">
    <source>
        <dbReference type="SAM" id="Phobius"/>
    </source>
</evidence>
<keyword evidence="15" id="KW-0812">Transmembrane</keyword>
<evidence type="ECO:0000256" key="6">
    <source>
        <dbReference type="ARBA" id="ARBA00022490"/>
    </source>
</evidence>
<dbReference type="SMART" id="SM01375">
    <property type="entry name" value="Dynein_light"/>
    <property type="match status" value="1"/>
</dbReference>
<dbReference type="OrthoDB" id="6269506at2759"/>
<keyword evidence="7" id="KW-0493">Microtubule</keyword>
<evidence type="ECO:0000256" key="1">
    <source>
        <dbReference type="ARBA" id="ARBA00004123"/>
    </source>
</evidence>
<protein>
    <recommendedName>
        <fullName evidence="4">Dynein light chain 1, cytoplasmic</fullName>
    </recommendedName>
</protein>
<evidence type="ECO:0000256" key="3">
    <source>
        <dbReference type="ARBA" id="ARBA00010156"/>
    </source>
</evidence>
<keyword evidence="5" id="KW-0813">Transport</keyword>
<dbReference type="GO" id="GO:0005868">
    <property type="term" value="C:cytoplasmic dynein complex"/>
    <property type="evidence" value="ECO:0007669"/>
    <property type="project" value="TreeGrafter"/>
</dbReference>
<evidence type="ECO:0000256" key="7">
    <source>
        <dbReference type="ARBA" id="ARBA00022701"/>
    </source>
</evidence>
<keyword evidence="8" id="KW-0509">mRNA transport</keyword>
<dbReference type="SUPFAM" id="SSF54648">
    <property type="entry name" value="DLC"/>
    <property type="match status" value="1"/>
</dbReference>
<evidence type="ECO:0000256" key="13">
    <source>
        <dbReference type="ARBA" id="ARBA00023242"/>
    </source>
</evidence>
<dbReference type="GO" id="GO:0005634">
    <property type="term" value="C:nucleus"/>
    <property type="evidence" value="ECO:0007669"/>
    <property type="project" value="UniProtKB-SubCell"/>
</dbReference>